<dbReference type="Proteomes" id="UP000663829">
    <property type="component" value="Unassembled WGS sequence"/>
</dbReference>
<evidence type="ECO:0000313" key="2">
    <source>
        <dbReference type="EMBL" id="CAF3669908.1"/>
    </source>
</evidence>
<comment type="caution">
    <text evidence="1">The sequence shown here is derived from an EMBL/GenBank/DDBJ whole genome shotgun (WGS) entry which is preliminary data.</text>
</comment>
<dbReference type="Proteomes" id="UP000681722">
    <property type="component" value="Unassembled WGS sequence"/>
</dbReference>
<accession>A0A813YHX3</accession>
<evidence type="ECO:0000313" key="1">
    <source>
        <dbReference type="EMBL" id="CAF0884441.1"/>
    </source>
</evidence>
<dbReference type="EMBL" id="CAJNOQ010001297">
    <property type="protein sequence ID" value="CAF0884441.1"/>
    <property type="molecule type" value="Genomic_DNA"/>
</dbReference>
<protein>
    <submittedName>
        <fullName evidence="1">Uncharacterized protein</fullName>
    </submittedName>
</protein>
<evidence type="ECO:0000313" key="3">
    <source>
        <dbReference type="Proteomes" id="UP000663829"/>
    </source>
</evidence>
<reference evidence="1" key="1">
    <citation type="submission" date="2021-02" db="EMBL/GenBank/DDBJ databases">
        <authorList>
            <person name="Nowell W R."/>
        </authorList>
    </citation>
    <scope>NUCLEOTIDE SEQUENCE</scope>
</reference>
<organism evidence="1 3">
    <name type="scientific">Didymodactylos carnosus</name>
    <dbReference type="NCBI Taxonomy" id="1234261"/>
    <lineage>
        <taxon>Eukaryota</taxon>
        <taxon>Metazoa</taxon>
        <taxon>Spiralia</taxon>
        <taxon>Gnathifera</taxon>
        <taxon>Rotifera</taxon>
        <taxon>Eurotatoria</taxon>
        <taxon>Bdelloidea</taxon>
        <taxon>Philodinida</taxon>
        <taxon>Philodinidae</taxon>
        <taxon>Didymodactylos</taxon>
    </lineage>
</organism>
<dbReference type="AlphaFoldDB" id="A0A813YHX3"/>
<sequence length="309" mass="35556">MYDNIQSKKYQEEKYDGALFLKKKERILGYAYFFKVYPENSPKEEYLFDTFANIKKFTSFVLQDNKNLLTVLTNIATHAYDKISDECHPIFDPLDVINCMASSVDDYQILTLINTIKTIDVILYDKFNATNDIVINNRKECVQNEYGFTIQGENNTGTTIFDSLVLLHELAHAVVPPKSSTPIRTAFACYHIQNCYDVGCFLEHICCSGEVHLHKNDRKMYILTPFGPKKFVSDVLLQCIYDSKSFHLLNEYSNKCAGQQIHLAKLDIPVIIADDEMIEPTGDYRHDIIVVENIENQTIEPLGEYGRVR</sequence>
<name>A0A813YHX3_9BILA</name>
<dbReference type="EMBL" id="CAJOBC010001296">
    <property type="protein sequence ID" value="CAF3669908.1"/>
    <property type="molecule type" value="Genomic_DNA"/>
</dbReference>
<proteinExistence type="predicted"/>
<gene>
    <name evidence="1" type="ORF">GPM918_LOCUS7785</name>
    <name evidence="2" type="ORF">SRO942_LOCUS7781</name>
</gene>
<keyword evidence="3" id="KW-1185">Reference proteome</keyword>